<dbReference type="AlphaFoldDB" id="A0A1V4GYL8"/>
<organism evidence="1 2">
    <name type="scientific">Moraxella lacunata</name>
    <dbReference type="NCBI Taxonomy" id="477"/>
    <lineage>
        <taxon>Bacteria</taxon>
        <taxon>Pseudomonadati</taxon>
        <taxon>Pseudomonadota</taxon>
        <taxon>Gammaproteobacteria</taxon>
        <taxon>Moraxellales</taxon>
        <taxon>Moraxellaceae</taxon>
        <taxon>Moraxella</taxon>
    </lineage>
</organism>
<accession>A0A1V4GYL8</accession>
<dbReference type="EMBL" id="MXAN01000033">
    <property type="protein sequence ID" value="OPH37725.1"/>
    <property type="molecule type" value="Genomic_DNA"/>
</dbReference>
<evidence type="ECO:0000313" key="1">
    <source>
        <dbReference type="EMBL" id="OPH37725.1"/>
    </source>
</evidence>
<dbReference type="Proteomes" id="UP000191025">
    <property type="component" value="Unassembled WGS sequence"/>
</dbReference>
<evidence type="ECO:0000313" key="2">
    <source>
        <dbReference type="Proteomes" id="UP000191025"/>
    </source>
</evidence>
<proteinExistence type="predicted"/>
<comment type="caution">
    <text evidence="1">The sequence shown here is derived from an EMBL/GenBank/DDBJ whole genome shotgun (WGS) entry which is preliminary data.</text>
</comment>
<gene>
    <name evidence="1" type="ORF">B5J94_05040</name>
</gene>
<name>A0A1V4GYL8_MORLA</name>
<reference evidence="2" key="1">
    <citation type="submission" date="2017-03" db="EMBL/GenBank/DDBJ databases">
        <title>Draft genome sequence of Moraxella equi CCUG 4950T type strain.</title>
        <authorList>
            <person name="Salva-Serra F."/>
            <person name="Engstrom-Jakobsson H."/>
            <person name="Thorell K."/>
            <person name="Jaen-Luchoro D."/>
            <person name="Gonzales-Siles L."/>
            <person name="Karlsson R."/>
            <person name="Yazdan S."/>
            <person name="Boulund F."/>
            <person name="Johnning A."/>
            <person name="Engstrand L."/>
            <person name="Kristiansson E."/>
            <person name="Moore E."/>
        </authorList>
    </citation>
    <scope>NUCLEOTIDE SEQUENCE [LARGE SCALE GENOMIC DNA]</scope>
    <source>
        <strain evidence="2">CCUG 4441</strain>
    </source>
</reference>
<sequence>MTVNVYLGIPSNFPNIEFQVKFPEILYPAWSYNSGFSELIKSLPNNKITNIVSNSTDFLKFISIQESFGTQIKIFSIEFDDNKEILSNNIIEYTNDIDKIKMIMLQDYILGHYTVI</sequence>
<protein>
    <submittedName>
        <fullName evidence="1">Uncharacterized protein</fullName>
    </submittedName>
</protein>
<dbReference type="RefSeq" id="WP_062501565.1">
    <property type="nucleotide sequence ID" value="NZ_MXAN01000033.1"/>
</dbReference>